<protein>
    <submittedName>
        <fullName evidence="4">Extensin-3-like</fullName>
    </submittedName>
</protein>
<feature type="chain" id="PRO_5026694881" evidence="2">
    <location>
        <begin position="25"/>
        <end position="131"/>
    </location>
</feature>
<feature type="region of interest" description="Disordered" evidence="1">
    <location>
        <begin position="100"/>
        <end position="131"/>
    </location>
</feature>
<keyword evidence="2" id="KW-0732">Signal</keyword>
<organism evidence="3 4">
    <name type="scientific">Momordica charantia</name>
    <name type="common">Bitter gourd</name>
    <name type="synonym">Balsam pear</name>
    <dbReference type="NCBI Taxonomy" id="3673"/>
    <lineage>
        <taxon>Eukaryota</taxon>
        <taxon>Viridiplantae</taxon>
        <taxon>Streptophyta</taxon>
        <taxon>Embryophyta</taxon>
        <taxon>Tracheophyta</taxon>
        <taxon>Spermatophyta</taxon>
        <taxon>Magnoliopsida</taxon>
        <taxon>eudicotyledons</taxon>
        <taxon>Gunneridae</taxon>
        <taxon>Pentapetalae</taxon>
        <taxon>rosids</taxon>
        <taxon>fabids</taxon>
        <taxon>Cucurbitales</taxon>
        <taxon>Cucurbitaceae</taxon>
        <taxon>Momordiceae</taxon>
        <taxon>Momordica</taxon>
    </lineage>
</organism>
<reference evidence="4" key="1">
    <citation type="submission" date="2025-08" db="UniProtKB">
        <authorList>
            <consortium name="RefSeq"/>
        </authorList>
    </citation>
    <scope>IDENTIFICATION</scope>
    <source>
        <strain evidence="4">OHB3-1</strain>
    </source>
</reference>
<evidence type="ECO:0000256" key="1">
    <source>
        <dbReference type="SAM" id="MobiDB-lite"/>
    </source>
</evidence>
<proteinExistence type="predicted"/>
<name>A0A6J1CL44_MOMCH</name>
<evidence type="ECO:0000256" key="2">
    <source>
        <dbReference type="SAM" id="SignalP"/>
    </source>
</evidence>
<dbReference type="KEGG" id="mcha:111011956"/>
<gene>
    <name evidence="4" type="primary">LOC111011956</name>
</gene>
<evidence type="ECO:0000313" key="4">
    <source>
        <dbReference type="RefSeq" id="XP_022141653.1"/>
    </source>
</evidence>
<accession>A0A6J1CL44</accession>
<dbReference type="RefSeq" id="XP_022141653.1">
    <property type="nucleotide sequence ID" value="XM_022285961.1"/>
</dbReference>
<feature type="signal peptide" evidence="2">
    <location>
        <begin position="1"/>
        <end position="24"/>
    </location>
</feature>
<dbReference type="AlphaFoldDB" id="A0A6J1CL44"/>
<feature type="compositionally biased region" description="Pro residues" evidence="1">
    <location>
        <begin position="119"/>
        <end position="131"/>
    </location>
</feature>
<dbReference type="PRINTS" id="PR01217">
    <property type="entry name" value="PRICHEXTENSN"/>
</dbReference>
<sequence>MVSAIAMPPFVLFFLMALVSPVLPSKFAALQYIHPSPPSLSPSPLSTGRPIVPYYPFIFPPPPPKKPYQQTSPPLPPPSLQGRPIVPYYPFRFPPPPIYHAFPHDSTPSQKTYYRFKSSPPPPPKRPYQWP</sequence>
<feature type="region of interest" description="Disordered" evidence="1">
    <location>
        <begin position="62"/>
        <end position="81"/>
    </location>
</feature>
<keyword evidence="3" id="KW-1185">Reference proteome</keyword>
<dbReference type="GeneID" id="111011956"/>
<dbReference type="Proteomes" id="UP000504603">
    <property type="component" value="Unplaced"/>
</dbReference>
<evidence type="ECO:0000313" key="3">
    <source>
        <dbReference type="Proteomes" id="UP000504603"/>
    </source>
</evidence>